<sequence>MREKVLTWLTQNVPTPRVNHILRVEQMAMDLAVHYKVDREKAAHAGLMHDLAKCFKPQKLLQMAHEEGLEVDEVMAANPHLLHADVSAIVARETFGVDDEEVLQAIANHTLGRPGMSQLCSIVFLADSIEPGRGDTPQLQSLRQLSRQNIHQAVALTCDFTLKLLLESSCLIHPRVILTRNWFLQKWKAKQPIVQKTV</sequence>
<dbReference type="PROSITE" id="PS51831">
    <property type="entry name" value="HD"/>
    <property type="match status" value="1"/>
</dbReference>
<protein>
    <recommendedName>
        <fullName evidence="1">bis(5'-nucleosyl)-tetraphosphatase (symmetrical)</fullName>
        <ecNumber evidence="1">3.6.1.41</ecNumber>
    </recommendedName>
</protein>
<keyword evidence="4 8" id="KW-0378">Hydrolase</keyword>
<name>A0A856MNP7_9CYAN</name>
<dbReference type="Gene3D" id="1.10.3210.10">
    <property type="entry name" value="Hypothetical protein af1432"/>
    <property type="match status" value="1"/>
</dbReference>
<evidence type="ECO:0000256" key="2">
    <source>
        <dbReference type="ARBA" id="ARBA00022723"/>
    </source>
</evidence>
<dbReference type="SUPFAM" id="SSF109604">
    <property type="entry name" value="HD-domain/PDEase-like"/>
    <property type="match status" value="1"/>
</dbReference>
<dbReference type="SMART" id="SM00471">
    <property type="entry name" value="HDc"/>
    <property type="match status" value="1"/>
</dbReference>
<dbReference type="InterPro" id="IPR051094">
    <property type="entry name" value="Diverse_Catalytic_Enzymes"/>
</dbReference>
<evidence type="ECO:0000256" key="1">
    <source>
        <dbReference type="ARBA" id="ARBA00012506"/>
    </source>
</evidence>
<evidence type="ECO:0000259" key="7">
    <source>
        <dbReference type="PROSITE" id="PS51831"/>
    </source>
</evidence>
<evidence type="ECO:0000313" key="8">
    <source>
        <dbReference type="EMBL" id="QDL10887.1"/>
    </source>
</evidence>
<dbReference type="Pfam" id="PF01966">
    <property type="entry name" value="HD"/>
    <property type="match status" value="1"/>
</dbReference>
<dbReference type="GO" id="GO:0008803">
    <property type="term" value="F:bis(5'-nucleosyl)-tetraphosphatase (symmetrical) activity"/>
    <property type="evidence" value="ECO:0007669"/>
    <property type="project" value="UniProtKB-EC"/>
</dbReference>
<dbReference type="NCBIfam" id="TIGR00488">
    <property type="entry name" value="bis(5'-nucleosyl)-tetraphosphatase (symmetrical) YqeK"/>
    <property type="match status" value="1"/>
</dbReference>
<evidence type="ECO:0000313" key="9">
    <source>
        <dbReference type="Proteomes" id="UP000503129"/>
    </source>
</evidence>
<dbReference type="KEGG" id="bsen:DP114_25945"/>
<dbReference type="Proteomes" id="UP000503129">
    <property type="component" value="Chromosome"/>
</dbReference>
<proteinExistence type="predicted"/>
<evidence type="ECO:0000256" key="3">
    <source>
        <dbReference type="ARBA" id="ARBA00022741"/>
    </source>
</evidence>
<keyword evidence="5" id="KW-0408">Iron</keyword>
<dbReference type="GO" id="GO:0046872">
    <property type="term" value="F:metal ion binding"/>
    <property type="evidence" value="ECO:0007669"/>
    <property type="project" value="UniProtKB-KW"/>
</dbReference>
<dbReference type="GO" id="GO:0000166">
    <property type="term" value="F:nucleotide binding"/>
    <property type="evidence" value="ECO:0007669"/>
    <property type="project" value="UniProtKB-KW"/>
</dbReference>
<reference evidence="8 9" key="1">
    <citation type="submission" date="2018-06" db="EMBL/GenBank/DDBJ databases">
        <title>Comparative genomics of Brasilonema spp. strains.</title>
        <authorList>
            <person name="Alvarenga D.O."/>
            <person name="Fiore M.F."/>
            <person name="Varani A.M."/>
        </authorList>
    </citation>
    <scope>NUCLEOTIDE SEQUENCE [LARGE SCALE GENOMIC DNA]</scope>
    <source>
        <strain evidence="8 9">CENA114</strain>
    </source>
</reference>
<dbReference type="CDD" id="cd00077">
    <property type="entry name" value="HDc"/>
    <property type="match status" value="1"/>
</dbReference>
<dbReference type="InterPro" id="IPR006674">
    <property type="entry name" value="HD_domain"/>
</dbReference>
<organism evidence="8 9">
    <name type="scientific">Brasilonema sennae CENA114</name>
    <dbReference type="NCBI Taxonomy" id="415709"/>
    <lineage>
        <taxon>Bacteria</taxon>
        <taxon>Bacillati</taxon>
        <taxon>Cyanobacteriota</taxon>
        <taxon>Cyanophyceae</taxon>
        <taxon>Nostocales</taxon>
        <taxon>Scytonemataceae</taxon>
        <taxon>Brasilonema</taxon>
        <taxon>Bromeliae group (in: Brasilonema)</taxon>
    </lineage>
</organism>
<keyword evidence="2" id="KW-0479">Metal-binding</keyword>
<feature type="domain" description="HD" evidence="7">
    <location>
        <begin position="17"/>
        <end position="132"/>
    </location>
</feature>
<dbReference type="InterPro" id="IPR005249">
    <property type="entry name" value="YqeK"/>
</dbReference>
<evidence type="ECO:0000256" key="5">
    <source>
        <dbReference type="ARBA" id="ARBA00023004"/>
    </source>
</evidence>
<gene>
    <name evidence="8" type="ORF">DP114_25945</name>
</gene>
<accession>A0A856MNP7</accession>
<evidence type="ECO:0000256" key="6">
    <source>
        <dbReference type="ARBA" id="ARBA00049417"/>
    </source>
</evidence>
<dbReference type="PANTHER" id="PTHR35795">
    <property type="entry name" value="SLR1885 PROTEIN"/>
    <property type="match status" value="1"/>
</dbReference>
<dbReference type="EMBL" id="CP030118">
    <property type="protein sequence ID" value="QDL10887.1"/>
    <property type="molecule type" value="Genomic_DNA"/>
</dbReference>
<evidence type="ECO:0000256" key="4">
    <source>
        <dbReference type="ARBA" id="ARBA00022801"/>
    </source>
</evidence>
<dbReference type="PANTHER" id="PTHR35795:SF1">
    <property type="entry name" value="BIS(5'-NUCLEOSYL)-TETRAPHOSPHATASE, SYMMETRICAL"/>
    <property type="match status" value="1"/>
</dbReference>
<keyword evidence="9" id="KW-1185">Reference proteome</keyword>
<dbReference type="AlphaFoldDB" id="A0A856MNP7"/>
<keyword evidence="3" id="KW-0547">Nucleotide-binding</keyword>
<dbReference type="InterPro" id="IPR003607">
    <property type="entry name" value="HD/PDEase_dom"/>
</dbReference>
<comment type="catalytic activity">
    <reaction evidence="6">
        <text>P(1),P(4)-bis(5'-adenosyl) tetraphosphate + H2O = 2 ADP + 2 H(+)</text>
        <dbReference type="Rhea" id="RHEA:24252"/>
        <dbReference type="ChEBI" id="CHEBI:15377"/>
        <dbReference type="ChEBI" id="CHEBI:15378"/>
        <dbReference type="ChEBI" id="CHEBI:58141"/>
        <dbReference type="ChEBI" id="CHEBI:456216"/>
        <dbReference type="EC" id="3.6.1.41"/>
    </reaction>
</comment>
<dbReference type="RefSeq" id="WP_171977461.1">
    <property type="nucleotide sequence ID" value="NZ_CAWOXK010000001.1"/>
</dbReference>
<dbReference type="EC" id="3.6.1.41" evidence="1"/>